<accession>A0A847UDT4</accession>
<evidence type="ECO:0000313" key="3">
    <source>
        <dbReference type="Proteomes" id="UP000608662"/>
    </source>
</evidence>
<comment type="caution">
    <text evidence="2">The sequence shown here is derived from an EMBL/GenBank/DDBJ whole genome shotgun (WGS) entry which is preliminary data.</text>
</comment>
<feature type="compositionally biased region" description="Polar residues" evidence="1">
    <location>
        <begin position="137"/>
        <end position="148"/>
    </location>
</feature>
<feature type="region of interest" description="Disordered" evidence="1">
    <location>
        <begin position="233"/>
        <end position="263"/>
    </location>
</feature>
<evidence type="ECO:0008006" key="4">
    <source>
        <dbReference type="Google" id="ProtNLM"/>
    </source>
</evidence>
<dbReference type="Pfam" id="PF06677">
    <property type="entry name" value="Auto_anti-p27"/>
    <property type="match status" value="1"/>
</dbReference>
<reference evidence="2" key="1">
    <citation type="submission" date="2019-12" db="EMBL/GenBank/DDBJ databases">
        <title>Whole-genome sequence of Halomicrobium mukohataei pws1.</title>
        <authorList>
            <person name="Verma D.K."/>
            <person name="Gopal K."/>
            <person name="Prasad E.S."/>
        </authorList>
    </citation>
    <scope>NUCLEOTIDE SEQUENCE</scope>
    <source>
        <strain evidence="2">Pws1</strain>
    </source>
</reference>
<evidence type="ECO:0000313" key="2">
    <source>
        <dbReference type="EMBL" id="NLV09171.1"/>
    </source>
</evidence>
<feature type="compositionally biased region" description="Basic and acidic residues" evidence="1">
    <location>
        <begin position="234"/>
        <end position="263"/>
    </location>
</feature>
<dbReference type="AlphaFoldDB" id="A0A847UDT4"/>
<protein>
    <recommendedName>
        <fullName evidence="4">Sjogrens syndrome scleroderma autoantigen 1</fullName>
    </recommendedName>
</protein>
<dbReference type="InterPro" id="IPR051888">
    <property type="entry name" value="UPF0148_domain"/>
</dbReference>
<dbReference type="Proteomes" id="UP000608662">
    <property type="component" value="Unassembled WGS sequence"/>
</dbReference>
<sequence length="263" mass="27850">MSDFDKEAEREKLREKYGDAQSDREATEQMSDLLLKGATMTNAHCNNCGDPIFRYDGQEFCPTCQQPVDRGDDAGDDTGDNIEVTTPSDDATVQFGDADDQQPASEASSRQPAAGSAGQQSGASEAGSQQPPRASEADSQQPTDSRPSSAGAGESQRDTATVDGRHDATAPASEESADPRRAPSVDPAATSTQPAGRSGGAADEPRAAAPDSLDEQLHNARGLLVQTVEQYAQRARDADSPRQAREYLEAAREAAETLDATRY</sequence>
<dbReference type="InterPro" id="IPR009563">
    <property type="entry name" value="SSSCA1"/>
</dbReference>
<name>A0A847UDT4_9EURY</name>
<dbReference type="EMBL" id="WOYG01000001">
    <property type="protein sequence ID" value="NLV09171.1"/>
    <property type="molecule type" value="Genomic_DNA"/>
</dbReference>
<evidence type="ECO:0000256" key="1">
    <source>
        <dbReference type="SAM" id="MobiDB-lite"/>
    </source>
</evidence>
<feature type="region of interest" description="Disordered" evidence="1">
    <location>
        <begin position="1"/>
        <end position="31"/>
    </location>
</feature>
<feature type="compositionally biased region" description="Basic and acidic residues" evidence="1">
    <location>
        <begin position="1"/>
        <end position="27"/>
    </location>
</feature>
<dbReference type="PANTHER" id="PTHR16537">
    <property type="entry name" value="SJOEGREN SYNDROME/SCLERODERMA AUTOANTIGEN 1"/>
    <property type="match status" value="1"/>
</dbReference>
<proteinExistence type="predicted"/>
<feature type="region of interest" description="Disordered" evidence="1">
    <location>
        <begin position="56"/>
        <end position="221"/>
    </location>
</feature>
<dbReference type="OrthoDB" id="26305at2157"/>
<dbReference type="RefSeq" id="WP_170093078.1">
    <property type="nucleotide sequence ID" value="NZ_WOYG01000001.1"/>
</dbReference>
<organism evidence="2 3">
    <name type="scientific">Halomicrobium mukohataei</name>
    <dbReference type="NCBI Taxonomy" id="57705"/>
    <lineage>
        <taxon>Archaea</taxon>
        <taxon>Methanobacteriati</taxon>
        <taxon>Methanobacteriota</taxon>
        <taxon>Stenosarchaea group</taxon>
        <taxon>Halobacteria</taxon>
        <taxon>Halobacteriales</taxon>
        <taxon>Haloarculaceae</taxon>
        <taxon>Halomicrobium</taxon>
    </lineage>
</organism>
<feature type="compositionally biased region" description="Low complexity" evidence="1">
    <location>
        <begin position="107"/>
        <end position="130"/>
    </location>
</feature>
<gene>
    <name evidence="2" type="ORF">GOC74_04410</name>
</gene>
<dbReference type="PANTHER" id="PTHR16537:SF1">
    <property type="entry name" value="PROTEIN ZNRD2"/>
    <property type="match status" value="1"/>
</dbReference>